<name>A0A9J6NZX0_9CLOT</name>
<comment type="caution">
    <text evidence="1">The sequence shown here is derived from an EMBL/GenBank/DDBJ whole genome shotgun (WGS) entry which is preliminary data.</text>
</comment>
<reference evidence="1" key="2">
    <citation type="submission" date="2021-04" db="EMBL/GenBank/DDBJ databases">
        <authorList>
            <person name="Dong X."/>
        </authorList>
    </citation>
    <scope>NUCLEOTIDE SEQUENCE</scope>
    <source>
        <strain evidence="1">ZWT</strain>
    </source>
</reference>
<dbReference type="Proteomes" id="UP001056429">
    <property type="component" value="Unassembled WGS sequence"/>
</dbReference>
<gene>
    <name evidence="1" type="ORF">KDK92_09510</name>
</gene>
<sequence length="227" mass="26024">MNEKRLPKNYKHQEKSIIKQVKKQGIELIDVIYVDFEEEHKNEETLNNTVKSIIGGKLKVTYAQVFILNKHGKKQIYIQPYSGPTPLPGEHHVLLSGGFSSPIVLKDQEMYGGPSWKCEDLALENKVNKEGTSLEKASKQIEFQWSVRTGKIDLEWAVQLYYLGEGKSHLIMQSGYYGGFRTYKVGFKAFGELVESLKGVLENNIQGEQQPLYQSFYKDIVNKFLNK</sequence>
<keyword evidence="2" id="KW-1185">Reference proteome</keyword>
<dbReference type="AlphaFoldDB" id="A0A9J6NZX0"/>
<dbReference type="EMBL" id="JAGSOJ010000002">
    <property type="protein sequence ID" value="MCM1989978.1"/>
    <property type="molecule type" value="Genomic_DNA"/>
</dbReference>
<dbReference type="RefSeq" id="WP_250859026.1">
    <property type="nucleotide sequence ID" value="NZ_JAGSOJ010000002.1"/>
</dbReference>
<accession>A0A9J6NZX0</accession>
<reference evidence="1" key="1">
    <citation type="journal article" date="2021" name="mSystems">
        <title>Bacteria and Archaea Synergistically Convert Glycine Betaine to Biogenic Methane in the Formosa Cold Seep of the South China Sea.</title>
        <authorList>
            <person name="Li L."/>
            <person name="Zhang W."/>
            <person name="Zhang S."/>
            <person name="Song L."/>
            <person name="Sun Q."/>
            <person name="Zhang H."/>
            <person name="Xiang H."/>
            <person name="Dong X."/>
        </authorList>
    </citation>
    <scope>NUCLEOTIDE SEQUENCE</scope>
    <source>
        <strain evidence="1">ZWT</strain>
    </source>
</reference>
<organism evidence="1 2">
    <name type="scientific">Oceanirhabdus seepicola</name>
    <dbReference type="NCBI Taxonomy" id="2828781"/>
    <lineage>
        <taxon>Bacteria</taxon>
        <taxon>Bacillati</taxon>
        <taxon>Bacillota</taxon>
        <taxon>Clostridia</taxon>
        <taxon>Eubacteriales</taxon>
        <taxon>Clostridiaceae</taxon>
        <taxon>Oceanirhabdus</taxon>
    </lineage>
</organism>
<proteinExistence type="predicted"/>
<evidence type="ECO:0000313" key="1">
    <source>
        <dbReference type="EMBL" id="MCM1989978.1"/>
    </source>
</evidence>
<protein>
    <submittedName>
        <fullName evidence="1">Uncharacterized protein</fullName>
    </submittedName>
</protein>
<evidence type="ECO:0000313" key="2">
    <source>
        <dbReference type="Proteomes" id="UP001056429"/>
    </source>
</evidence>